<keyword evidence="7" id="KW-0479">Metal-binding</keyword>
<evidence type="ECO:0000256" key="9">
    <source>
        <dbReference type="ARBA" id="ARBA00022763"/>
    </source>
</evidence>
<evidence type="ECO:0000256" key="4">
    <source>
        <dbReference type="ARBA" id="ARBA00009439"/>
    </source>
</evidence>
<keyword evidence="12" id="KW-0067">ATP-binding</keyword>
<evidence type="ECO:0000313" key="21">
    <source>
        <dbReference type="Proteomes" id="UP000515908"/>
    </source>
</evidence>
<dbReference type="GO" id="GO:0046872">
    <property type="term" value="F:metal ion binding"/>
    <property type="evidence" value="ECO:0007669"/>
    <property type="project" value="UniProtKB-KW"/>
</dbReference>
<evidence type="ECO:0000256" key="12">
    <source>
        <dbReference type="ARBA" id="ARBA00022840"/>
    </source>
</evidence>
<dbReference type="GO" id="GO:0051880">
    <property type="term" value="F:G-quadruplex DNA binding"/>
    <property type="evidence" value="ECO:0007669"/>
    <property type="project" value="TreeGrafter"/>
</dbReference>
<dbReference type="InterPro" id="IPR027417">
    <property type="entry name" value="P-loop_NTPase"/>
</dbReference>
<dbReference type="Pfam" id="PF13558">
    <property type="entry name" value="SbcC_Walker_B"/>
    <property type="match status" value="1"/>
</dbReference>
<feature type="coiled-coil region" evidence="19">
    <location>
        <begin position="664"/>
        <end position="890"/>
    </location>
</feature>
<evidence type="ECO:0000256" key="11">
    <source>
        <dbReference type="ARBA" id="ARBA00022833"/>
    </source>
</evidence>
<dbReference type="GO" id="GO:0070192">
    <property type="term" value="P:chromosome organization involved in meiotic cell cycle"/>
    <property type="evidence" value="ECO:0007669"/>
    <property type="project" value="TreeGrafter"/>
</dbReference>
<evidence type="ECO:0000256" key="15">
    <source>
        <dbReference type="ARBA" id="ARBA00023204"/>
    </source>
</evidence>
<keyword evidence="21" id="KW-1185">Reference proteome</keyword>
<dbReference type="SUPFAM" id="SSF52540">
    <property type="entry name" value="P-loop containing nucleoside triphosphate hydrolases"/>
    <property type="match status" value="1"/>
</dbReference>
<dbReference type="EMBL" id="LR877156">
    <property type="protein sequence ID" value="CAD2219016.1"/>
    <property type="molecule type" value="Genomic_DNA"/>
</dbReference>
<feature type="coiled-coil region" evidence="19">
    <location>
        <begin position="332"/>
        <end position="384"/>
    </location>
</feature>
<dbReference type="GO" id="GO:0000794">
    <property type="term" value="C:condensed nuclear chromosome"/>
    <property type="evidence" value="ECO:0007669"/>
    <property type="project" value="TreeGrafter"/>
</dbReference>
<evidence type="ECO:0000313" key="20">
    <source>
        <dbReference type="EMBL" id="CAD2219016.1"/>
    </source>
</evidence>
<dbReference type="PANTHER" id="PTHR18867">
    <property type="entry name" value="RAD50"/>
    <property type="match status" value="1"/>
</dbReference>
<dbReference type="PANTHER" id="PTHR18867:SF12">
    <property type="entry name" value="DNA REPAIR PROTEIN RAD50"/>
    <property type="match status" value="1"/>
</dbReference>
<protein>
    <recommendedName>
        <fullName evidence="5">DNA repair protein RAD50</fullName>
    </recommendedName>
</protein>
<accession>A0A7G2CGY6</accession>
<evidence type="ECO:0000256" key="6">
    <source>
        <dbReference type="ARBA" id="ARBA00022454"/>
    </source>
</evidence>
<dbReference type="FunFam" id="3.40.50.300:FF:000593">
    <property type="entry name" value="DNA repair protein RAD50"/>
    <property type="match status" value="1"/>
</dbReference>
<evidence type="ECO:0000256" key="16">
    <source>
        <dbReference type="ARBA" id="ARBA00023242"/>
    </source>
</evidence>
<evidence type="ECO:0000256" key="1">
    <source>
        <dbReference type="ARBA" id="ARBA00001947"/>
    </source>
</evidence>
<reference evidence="20 21" key="1">
    <citation type="submission" date="2020-08" db="EMBL/GenBank/DDBJ databases">
        <authorList>
            <person name="Newling K."/>
            <person name="Davey J."/>
            <person name="Forrester S."/>
        </authorList>
    </citation>
    <scope>NUCLEOTIDE SEQUENCE [LARGE SCALE GENOMIC DNA]</scope>
    <source>
        <strain evidence="21">Crithidia deanei Carvalho (ATCC PRA-265)</strain>
    </source>
</reference>
<keyword evidence="8" id="KW-0547">Nucleotide-binding</keyword>
<comment type="cofactor">
    <cofactor evidence="1">
        <name>Zn(2+)</name>
        <dbReference type="ChEBI" id="CHEBI:29105"/>
    </cofactor>
</comment>
<sequence>MPPGSGTEKSSFVYDPKVIGESEVKAQIRLIFTGKGGKVMQVIRSFQVSRQRNKTVFNTLDNTVAFQNATTGKVISNTYRASDVDRVIPEMLGVSSAVLEHVIFCHQEHCNWPLSPPKDVKQIFDDIFSATRYVTALERLRDNSKEYRRQQKEHESSLFALREYREQANQLSEDVKRKEEVVEAIMTRNKSIEPDLKKLRDASAALQSIRQNIEALEREAIQISTRIEERQEKINASSLPPCQQSLEEMLQVKKNFSHTVAEAEDTLLKKTNQLNAIQEASLSRSETALRLKNEIHLLERDAEQHEVYCKQLGEMTPGVPGEAWLENGSVNEQSVKRLLTVLKKNLEALTKEANTAHTTHAEALVVLEESHKEAQRQIDAEGKESELITAQLTSLRSTIQEAQAQKTALGGEDVERQLSAIQKEIQKLEESIRAAAELHKKGEHFQRRENIMAEIDTINQTLTTLRQVMHKKKLSVDGATNLAMERKSVADREAQIEATLQDELTPILKRIQVDVPAPISLSTASAKVGSVAELKQSQLQQVQGEISQTEQNMAVAERHYTTLLDEIASGDTEASHWMKTIEQVMTGHLTGYAAELEKARSSYEECCKAVYKTNAMSSFYEDYVEAAQKDNKCAVCDRTFSNEKERANFEKRNKELLKNTPQSVKQFNEASEKALTRVKELERIELSVNSVLSWNKKKPVLEKKVKELQETLTTYKAQKTDADAKKETIEKYLELVHQASRILFGLTMQQKDIQRKKTEVERAQRQMESVLADTADNDDYATKSYEDVMQDYEEENKRLLLLNSQWNEARRQEEGGNRQDLESELSKKKEIRHTLELKLAKLEELNNILTKSNGEIEGYKTRLAAIEKGKKELQEKLTRSSNDVSAKRNEFNTVENSFQTKIKELTSQCQRVEEVGSKIVDYLNSSKPLQLAEKRKELASLEESITKIGEEVALLNRDIANARKTIGEQHRKGAEIEEQLSILELKRACETDEKRLTETNQALSDLKNSKIKDVADLLGAETANMSLSSLQDLISAQLSTIEKTRAQQEGNMEAIVQDLNNLKTQLLREKYQDIEKRYRSTYLKVQTAEMAVKDVERYYSALEKAVQSYHQEKITQINRIIAELWSVTYRGSDIDTVEIHSETENTTTTAARRSYNYRVVMKRDNREIDMRGRCSAGQKVLASIIIRLALSEAFCSECGILALDEPTTNLDEDNARSLADALRALIESRRSVVKHFQLIVITHDEQFVRALGGQSLEKFFYVHKDREGAFSVIEERTFDQLFS</sequence>
<keyword evidence="6" id="KW-0158">Chromosome</keyword>
<evidence type="ECO:0000256" key="19">
    <source>
        <dbReference type="SAM" id="Coils"/>
    </source>
</evidence>
<evidence type="ECO:0000256" key="18">
    <source>
        <dbReference type="ARBA" id="ARBA00049360"/>
    </source>
</evidence>
<evidence type="ECO:0000256" key="5">
    <source>
        <dbReference type="ARBA" id="ARBA00017893"/>
    </source>
</evidence>
<keyword evidence="10" id="KW-0378">Hydrolase</keyword>
<evidence type="ECO:0000256" key="7">
    <source>
        <dbReference type="ARBA" id="ARBA00022723"/>
    </source>
</evidence>
<comment type="catalytic activity">
    <reaction evidence="18">
        <text>ATP + H2O = ADP + phosphate + H(+)</text>
        <dbReference type="Rhea" id="RHEA:13065"/>
        <dbReference type="ChEBI" id="CHEBI:15377"/>
        <dbReference type="ChEBI" id="CHEBI:15378"/>
        <dbReference type="ChEBI" id="CHEBI:30616"/>
        <dbReference type="ChEBI" id="CHEBI:43474"/>
        <dbReference type="ChEBI" id="CHEBI:456216"/>
    </reaction>
</comment>
<keyword evidence="16" id="KW-0539">Nucleus</keyword>
<evidence type="ECO:0000256" key="8">
    <source>
        <dbReference type="ARBA" id="ARBA00022741"/>
    </source>
</evidence>
<keyword evidence="13" id="KW-0460">Magnesium</keyword>
<comment type="similarity">
    <text evidence="4">Belongs to the SMC family. RAD50 subfamily.</text>
</comment>
<dbReference type="GO" id="GO:0000722">
    <property type="term" value="P:telomere maintenance via recombination"/>
    <property type="evidence" value="ECO:0007669"/>
    <property type="project" value="TreeGrafter"/>
</dbReference>
<evidence type="ECO:0000256" key="17">
    <source>
        <dbReference type="ARBA" id="ARBA00023254"/>
    </source>
</evidence>
<comment type="subcellular location">
    <subcellularLocation>
        <location evidence="3">Chromosome</location>
    </subcellularLocation>
    <subcellularLocation>
        <location evidence="2">Nucleus</location>
    </subcellularLocation>
</comment>
<evidence type="ECO:0000256" key="3">
    <source>
        <dbReference type="ARBA" id="ARBA00004286"/>
    </source>
</evidence>
<gene>
    <name evidence="20" type="ORF">ADEAN_000650900</name>
</gene>
<evidence type="ECO:0000256" key="14">
    <source>
        <dbReference type="ARBA" id="ARBA00023054"/>
    </source>
</evidence>
<evidence type="ECO:0000256" key="2">
    <source>
        <dbReference type="ARBA" id="ARBA00004123"/>
    </source>
</evidence>
<proteinExistence type="inferred from homology"/>
<feature type="coiled-coil region" evidence="19">
    <location>
        <begin position="532"/>
        <end position="566"/>
    </location>
</feature>
<keyword evidence="15" id="KW-0234">DNA repair</keyword>
<dbReference type="VEuPathDB" id="TriTrypDB:ADEAN_000650900"/>
<feature type="coiled-coil region" evidence="19">
    <location>
        <begin position="411"/>
        <end position="438"/>
    </location>
</feature>
<keyword evidence="14 19" id="KW-0175">Coiled coil</keyword>
<dbReference type="GO" id="GO:0006302">
    <property type="term" value="P:double-strand break repair"/>
    <property type="evidence" value="ECO:0007669"/>
    <property type="project" value="TreeGrafter"/>
</dbReference>
<keyword evidence="9" id="KW-0227">DNA damage</keyword>
<dbReference type="GO" id="GO:0005524">
    <property type="term" value="F:ATP binding"/>
    <property type="evidence" value="ECO:0007669"/>
    <property type="project" value="UniProtKB-KW"/>
</dbReference>
<name>A0A7G2CGY6_9TRYP</name>
<keyword evidence="17" id="KW-0469">Meiosis</keyword>
<feature type="coiled-coil region" evidence="19">
    <location>
        <begin position="130"/>
        <end position="233"/>
    </location>
</feature>
<dbReference type="Gene3D" id="3.40.50.300">
    <property type="entry name" value="P-loop containing nucleotide triphosphate hydrolases"/>
    <property type="match status" value="2"/>
</dbReference>
<dbReference type="Proteomes" id="UP000515908">
    <property type="component" value="Chromosome 12"/>
</dbReference>
<dbReference type="GO" id="GO:0007004">
    <property type="term" value="P:telomere maintenance via telomerase"/>
    <property type="evidence" value="ECO:0007669"/>
    <property type="project" value="TreeGrafter"/>
</dbReference>
<dbReference type="GO" id="GO:0003691">
    <property type="term" value="F:double-stranded telomeric DNA binding"/>
    <property type="evidence" value="ECO:0007669"/>
    <property type="project" value="TreeGrafter"/>
</dbReference>
<dbReference type="GO" id="GO:0030870">
    <property type="term" value="C:Mre11 complex"/>
    <property type="evidence" value="ECO:0007669"/>
    <property type="project" value="TreeGrafter"/>
</dbReference>
<keyword evidence="20" id="KW-0269">Exonuclease</keyword>
<dbReference type="GO" id="GO:0004527">
    <property type="term" value="F:exonuclease activity"/>
    <property type="evidence" value="ECO:0007669"/>
    <property type="project" value="UniProtKB-KW"/>
</dbReference>
<keyword evidence="11" id="KW-0862">Zinc</keyword>
<dbReference type="GO" id="GO:0043047">
    <property type="term" value="F:single-stranded telomeric DNA binding"/>
    <property type="evidence" value="ECO:0007669"/>
    <property type="project" value="TreeGrafter"/>
</dbReference>
<evidence type="ECO:0000256" key="13">
    <source>
        <dbReference type="ARBA" id="ARBA00022842"/>
    </source>
</evidence>
<organism evidence="20 21">
    <name type="scientific">Angomonas deanei</name>
    <dbReference type="NCBI Taxonomy" id="59799"/>
    <lineage>
        <taxon>Eukaryota</taxon>
        <taxon>Discoba</taxon>
        <taxon>Euglenozoa</taxon>
        <taxon>Kinetoplastea</taxon>
        <taxon>Metakinetoplastina</taxon>
        <taxon>Trypanosomatida</taxon>
        <taxon>Trypanosomatidae</taxon>
        <taxon>Strigomonadinae</taxon>
        <taxon>Angomonas</taxon>
    </lineage>
</organism>
<keyword evidence="20" id="KW-0540">Nuclease</keyword>
<feature type="coiled-coil region" evidence="19">
    <location>
        <begin position="931"/>
        <end position="958"/>
    </location>
</feature>
<evidence type="ECO:0000256" key="10">
    <source>
        <dbReference type="ARBA" id="ARBA00022801"/>
    </source>
</evidence>